<dbReference type="AlphaFoldDB" id="A0A7G5GNY5"/>
<evidence type="ECO:0000313" key="2">
    <source>
        <dbReference type="EMBL" id="QMW00577.1"/>
    </source>
</evidence>
<dbReference type="RefSeq" id="WP_182457692.1">
    <property type="nucleotide sequence ID" value="NZ_CP059732.1"/>
</dbReference>
<evidence type="ECO:0000256" key="1">
    <source>
        <dbReference type="SAM" id="Phobius"/>
    </source>
</evidence>
<feature type="transmembrane region" description="Helical" evidence="1">
    <location>
        <begin position="82"/>
        <end position="104"/>
    </location>
</feature>
<accession>A0A7G5GNY5</accession>
<reference evidence="2 3" key="1">
    <citation type="submission" date="2020-07" db="EMBL/GenBank/DDBJ databases">
        <title>Spirosoma foliorum sp. nov., isolated from the leaves on the Nejang mountain Korea, Republic of.</title>
        <authorList>
            <person name="Ho H."/>
            <person name="Lee Y.-J."/>
            <person name="Nurcahyanto D.-A."/>
            <person name="Kim S.-G."/>
        </authorList>
    </citation>
    <scope>NUCLEOTIDE SEQUENCE [LARGE SCALE GENOMIC DNA]</scope>
    <source>
        <strain evidence="2 3">PL0136</strain>
    </source>
</reference>
<keyword evidence="1" id="KW-0812">Transmembrane</keyword>
<dbReference type="KEGG" id="sfol:H3H32_21550"/>
<protein>
    <submittedName>
        <fullName evidence="2">Uncharacterized protein</fullName>
    </submittedName>
</protein>
<keyword evidence="1" id="KW-1133">Transmembrane helix</keyword>
<dbReference type="Proteomes" id="UP000515369">
    <property type="component" value="Chromosome"/>
</dbReference>
<feature type="transmembrane region" description="Helical" evidence="1">
    <location>
        <begin position="52"/>
        <end position="70"/>
    </location>
</feature>
<gene>
    <name evidence="2" type="ORF">H3H32_21550</name>
</gene>
<dbReference type="EMBL" id="CP059732">
    <property type="protein sequence ID" value="QMW00577.1"/>
    <property type="molecule type" value="Genomic_DNA"/>
</dbReference>
<proteinExistence type="predicted"/>
<organism evidence="2 3">
    <name type="scientific">Spirosoma foliorum</name>
    <dbReference type="NCBI Taxonomy" id="2710596"/>
    <lineage>
        <taxon>Bacteria</taxon>
        <taxon>Pseudomonadati</taxon>
        <taxon>Bacteroidota</taxon>
        <taxon>Cytophagia</taxon>
        <taxon>Cytophagales</taxon>
        <taxon>Cytophagaceae</taxon>
        <taxon>Spirosoma</taxon>
    </lineage>
</organism>
<feature type="transmembrane region" description="Helical" evidence="1">
    <location>
        <begin position="12"/>
        <end position="32"/>
    </location>
</feature>
<evidence type="ECO:0000313" key="3">
    <source>
        <dbReference type="Proteomes" id="UP000515369"/>
    </source>
</evidence>
<keyword evidence="1" id="KW-0472">Membrane</keyword>
<feature type="transmembrane region" description="Helical" evidence="1">
    <location>
        <begin position="132"/>
        <end position="153"/>
    </location>
</feature>
<sequence>MMQKAIRQGFIEISWLILSLGLTMLVARFLFGPTFLTSLDIQLYDTYLVVESWYILVPMFLLVTFMLYFVKEFRNSFRRTYLNWILIITGLALVISLIVLVSAFSQFSGGSLLSESGSDKTPALTQNPMAKMITNFFTAIQLLIISILLFISYRWGVQKRNSSY</sequence>
<keyword evidence="3" id="KW-1185">Reference proteome</keyword>
<name>A0A7G5GNY5_9BACT</name>